<feature type="domain" description="Flavodoxin-like fold" evidence="2">
    <location>
        <begin position="2"/>
        <end position="170"/>
    </location>
</feature>
<name>A0A806TK69_PRIMG</name>
<dbReference type="Gene3D" id="3.40.50.360">
    <property type="match status" value="1"/>
</dbReference>
<dbReference type="PANTHER" id="PTHR47307:SF1">
    <property type="entry name" value="GLUTATHIONE-REGULATED POTASSIUM-EFFLUX SYSTEM ANCILLARY PROTEIN KEFG"/>
    <property type="match status" value="1"/>
</dbReference>
<accession>A0A806TK69</accession>
<dbReference type="Pfam" id="PF02525">
    <property type="entry name" value="Flavodoxin_2"/>
    <property type="match status" value="1"/>
</dbReference>
<dbReference type="RefSeq" id="WP_034267293.1">
    <property type="nucleotide sequence ID" value="NZ_CP010586.1"/>
</dbReference>
<dbReference type="EMBL" id="CP010586">
    <property type="protein sequence ID" value="AKP78672.1"/>
    <property type="molecule type" value="Genomic_DNA"/>
</dbReference>
<dbReference type="InterPro" id="IPR003680">
    <property type="entry name" value="Flavodoxin_fold"/>
</dbReference>
<evidence type="ECO:0000256" key="1">
    <source>
        <dbReference type="ARBA" id="ARBA00023002"/>
    </source>
</evidence>
<dbReference type="SUPFAM" id="SSF52218">
    <property type="entry name" value="Flavoproteins"/>
    <property type="match status" value="1"/>
</dbReference>
<proteinExistence type="predicted"/>
<sequence>MKKTLVIVAHPNLTTSTINKTWKDRLSQESDITVHDLYATYPNGTIDVAYEQQLLLEHERIVFQFPLYWYSSPSLLKEWQDVVLSYGWAYGSEGTKLHGKEFMLAISTGGPEAAYQAGGSNLFSMSELTKPFQATANLTGMRFLPSFIKQGARILTNEQVHESAEELLHHLKITF</sequence>
<dbReference type="GO" id="GO:0003955">
    <property type="term" value="F:NAD(P)H dehydrogenase (quinone) activity"/>
    <property type="evidence" value="ECO:0007669"/>
    <property type="project" value="TreeGrafter"/>
</dbReference>
<dbReference type="GO" id="GO:0010181">
    <property type="term" value="F:FMN binding"/>
    <property type="evidence" value="ECO:0007669"/>
    <property type="project" value="TreeGrafter"/>
</dbReference>
<reference evidence="3 4" key="1">
    <citation type="submission" date="2015-01" db="EMBL/GenBank/DDBJ databases">
        <title>Genome sequence of bacillus megaterium Q3.</title>
        <authorList>
            <person name="Wang Y."/>
            <person name="Luo K."/>
            <person name="Bai L."/>
            <person name="Luo F."/>
        </authorList>
    </citation>
    <scope>NUCLEOTIDE SEQUENCE [LARGE SCALE GENOMIC DNA]</scope>
    <source>
        <strain evidence="3 4">Q3</strain>
    </source>
</reference>
<dbReference type="PANTHER" id="PTHR47307">
    <property type="entry name" value="GLUTATHIONE-REGULATED POTASSIUM-EFFLUX SYSTEM ANCILLARY PROTEIN KEFG"/>
    <property type="match status" value="1"/>
</dbReference>
<dbReference type="InterPro" id="IPR029039">
    <property type="entry name" value="Flavoprotein-like_sf"/>
</dbReference>
<protein>
    <submittedName>
        <fullName evidence="3">General stress protein 14</fullName>
        <ecNumber evidence="3">1.6.99.-</ecNumber>
    </submittedName>
</protein>
<evidence type="ECO:0000259" key="2">
    <source>
        <dbReference type="Pfam" id="PF02525"/>
    </source>
</evidence>
<evidence type="ECO:0000313" key="3">
    <source>
        <dbReference type="EMBL" id="AKP78672.1"/>
    </source>
</evidence>
<dbReference type="Proteomes" id="UP000036410">
    <property type="component" value="Chromosome"/>
</dbReference>
<dbReference type="InterPro" id="IPR046980">
    <property type="entry name" value="KefG/KefF"/>
</dbReference>
<dbReference type="GO" id="GO:0009055">
    <property type="term" value="F:electron transfer activity"/>
    <property type="evidence" value="ECO:0007669"/>
    <property type="project" value="TreeGrafter"/>
</dbReference>
<dbReference type="AlphaFoldDB" id="A0A806TK69"/>
<organism evidence="3 4">
    <name type="scientific">Priestia megaterium Q3</name>
    <dbReference type="NCBI Taxonomy" id="1452722"/>
    <lineage>
        <taxon>Bacteria</taxon>
        <taxon>Bacillati</taxon>
        <taxon>Bacillota</taxon>
        <taxon>Bacilli</taxon>
        <taxon>Bacillales</taxon>
        <taxon>Bacillaceae</taxon>
        <taxon>Priestia</taxon>
    </lineage>
</organism>
<dbReference type="EC" id="1.6.99.-" evidence="3"/>
<evidence type="ECO:0000313" key="4">
    <source>
        <dbReference type="Proteomes" id="UP000036410"/>
    </source>
</evidence>
<gene>
    <name evidence="3" type="primary">ywrO_2</name>
    <name evidence="3" type="ORF">AS52_03711</name>
</gene>
<keyword evidence="1 3" id="KW-0560">Oxidoreductase</keyword>